<gene>
    <name evidence="3" type="ORF">L3X38_017196</name>
</gene>
<proteinExistence type="predicted"/>
<reference evidence="3 4" key="1">
    <citation type="journal article" date="2022" name="G3 (Bethesda)">
        <title>Whole-genome sequence and methylome profiling of the almond [Prunus dulcis (Mill.) D.A. Webb] cultivar 'Nonpareil'.</title>
        <authorList>
            <person name="D'Amico-Willman K.M."/>
            <person name="Ouma W.Z."/>
            <person name="Meulia T."/>
            <person name="Sideli G.M."/>
            <person name="Gradziel T.M."/>
            <person name="Fresnedo-Ramirez J."/>
        </authorList>
    </citation>
    <scope>NUCLEOTIDE SEQUENCE [LARGE SCALE GENOMIC DNA]</scope>
    <source>
        <strain evidence="3">Clone GOH B32 T37-40</strain>
    </source>
</reference>
<dbReference type="EMBL" id="JAJFAZ020000003">
    <property type="protein sequence ID" value="KAI5337925.1"/>
    <property type="molecule type" value="Genomic_DNA"/>
</dbReference>
<feature type="region of interest" description="Disordered" evidence="1">
    <location>
        <begin position="296"/>
        <end position="324"/>
    </location>
</feature>
<dbReference type="GO" id="GO:0003676">
    <property type="term" value="F:nucleic acid binding"/>
    <property type="evidence" value="ECO:0007669"/>
    <property type="project" value="InterPro"/>
</dbReference>
<dbReference type="SUPFAM" id="SSF53098">
    <property type="entry name" value="Ribonuclease H-like"/>
    <property type="match status" value="1"/>
</dbReference>
<feature type="compositionally biased region" description="Polar residues" evidence="1">
    <location>
        <begin position="244"/>
        <end position="255"/>
    </location>
</feature>
<dbReference type="Gene3D" id="3.30.420.10">
    <property type="entry name" value="Ribonuclease H-like superfamily/Ribonuclease H"/>
    <property type="match status" value="1"/>
</dbReference>
<dbReference type="Proteomes" id="UP001054821">
    <property type="component" value="Chromosome 3"/>
</dbReference>
<dbReference type="PROSITE" id="PS50994">
    <property type="entry name" value="INTEGRASE"/>
    <property type="match status" value="1"/>
</dbReference>
<comment type="caution">
    <text evidence="3">The sequence shown here is derived from an EMBL/GenBank/DDBJ whole genome shotgun (WGS) entry which is preliminary data.</text>
</comment>
<organism evidence="3 4">
    <name type="scientific">Prunus dulcis</name>
    <name type="common">Almond</name>
    <name type="synonym">Amygdalus dulcis</name>
    <dbReference type="NCBI Taxonomy" id="3755"/>
    <lineage>
        <taxon>Eukaryota</taxon>
        <taxon>Viridiplantae</taxon>
        <taxon>Streptophyta</taxon>
        <taxon>Embryophyta</taxon>
        <taxon>Tracheophyta</taxon>
        <taxon>Spermatophyta</taxon>
        <taxon>Magnoliopsida</taxon>
        <taxon>eudicotyledons</taxon>
        <taxon>Gunneridae</taxon>
        <taxon>Pentapetalae</taxon>
        <taxon>rosids</taxon>
        <taxon>fabids</taxon>
        <taxon>Rosales</taxon>
        <taxon>Rosaceae</taxon>
        <taxon>Amygdaloideae</taxon>
        <taxon>Amygdaleae</taxon>
        <taxon>Prunus</taxon>
    </lineage>
</organism>
<dbReference type="InterPro" id="IPR001584">
    <property type="entry name" value="Integrase_cat-core"/>
</dbReference>
<dbReference type="Pfam" id="PF25597">
    <property type="entry name" value="SH3_retrovirus"/>
    <property type="match status" value="1"/>
</dbReference>
<dbReference type="InterPro" id="IPR012337">
    <property type="entry name" value="RNaseH-like_sf"/>
</dbReference>
<sequence>MVFRPAQGGPGVEVSQVLTARRRRTRCPDSGLLRVYELVSPRSTQWLKRHSEILSRSKDILFWVLTQPADTDPTFNKWRASDCQVKSWLFDTMQPNQIKRFIHYDTAKQVWAAIKQTYSDGTDEAKIYDLHRRSFIIKQAGASVAKYYSELTEIFQELDQLSPSTMEHPKDIETRRKEVDRLRVYIFLAGLDNNFNQIRGEILRIEPKPELEAAYAHIKRESNRQGTMSEVGVTSKGTALATARSKQSRPNNYSVDHTRNQPPMKCTKCGLDNHTIKGCYEIIGYPKGWVHKGPKKDSTRASFASAHSSEETASEPPSGTSGSKALATSDLFSQFAESDFHCETCILAKSHRISYPLRLNKSSLPFMIVHSDVRGPSRVPTISGLKWFMTFIDDCTRMTWVFPLKQKSEVTAKFKLFYQYIATQFDKKITTLRSDNGGEYVNHDLHTFLSQHGTVHQTTCAYTPQQNGVAERKNRHFLEVVRASLFEARMPYHFWGEALCSAAYLINRTPSSTLQYQTPFQTLTTLLTMPSTPNLEPRLFGFVAYVQVYPPQHGKLDPCALRCVFVGYADTQKGYKCFHPPTQITHVTADVTFHESEFYYSGGVSEHPLQGESSIFAEDTQSIQIQQTILEQSVSEQLATVCNKIKSYWKLQMMVQIISLLLQYHYQSSNQVLKISCR</sequence>
<dbReference type="PANTHER" id="PTHR42648:SF22">
    <property type="entry name" value="REVERSE TRANSCRIPTASE TY1_COPIA-TYPE DOMAIN-CONTAINING PROTEIN"/>
    <property type="match status" value="1"/>
</dbReference>
<evidence type="ECO:0000313" key="4">
    <source>
        <dbReference type="Proteomes" id="UP001054821"/>
    </source>
</evidence>
<accession>A0AAD4W6N6</accession>
<dbReference type="Pfam" id="PF00665">
    <property type="entry name" value="rve"/>
    <property type="match status" value="1"/>
</dbReference>
<feature type="domain" description="Integrase catalytic" evidence="2">
    <location>
        <begin position="361"/>
        <end position="527"/>
    </location>
</feature>
<evidence type="ECO:0000256" key="1">
    <source>
        <dbReference type="SAM" id="MobiDB-lite"/>
    </source>
</evidence>
<evidence type="ECO:0000259" key="2">
    <source>
        <dbReference type="PROSITE" id="PS50994"/>
    </source>
</evidence>
<dbReference type="PANTHER" id="PTHR42648">
    <property type="entry name" value="TRANSPOSASE, PUTATIVE-RELATED"/>
    <property type="match status" value="1"/>
</dbReference>
<dbReference type="InterPro" id="IPR039537">
    <property type="entry name" value="Retrotran_Ty1/copia-like"/>
</dbReference>
<keyword evidence="4" id="KW-1185">Reference proteome</keyword>
<feature type="region of interest" description="Disordered" evidence="1">
    <location>
        <begin position="226"/>
        <end position="263"/>
    </location>
</feature>
<dbReference type="InterPro" id="IPR036397">
    <property type="entry name" value="RNaseH_sf"/>
</dbReference>
<dbReference type="Pfam" id="PF14223">
    <property type="entry name" value="Retrotran_gag_2"/>
    <property type="match status" value="1"/>
</dbReference>
<name>A0AAD4W6N6_PRUDU</name>
<dbReference type="InterPro" id="IPR057670">
    <property type="entry name" value="SH3_retrovirus"/>
</dbReference>
<dbReference type="GO" id="GO:0015074">
    <property type="term" value="P:DNA integration"/>
    <property type="evidence" value="ECO:0007669"/>
    <property type="project" value="InterPro"/>
</dbReference>
<protein>
    <recommendedName>
        <fullName evidence="2">Integrase catalytic domain-containing protein</fullName>
    </recommendedName>
</protein>
<dbReference type="AlphaFoldDB" id="A0AAD4W6N6"/>
<evidence type="ECO:0000313" key="3">
    <source>
        <dbReference type="EMBL" id="KAI5337925.1"/>
    </source>
</evidence>